<evidence type="ECO:0000313" key="3">
    <source>
        <dbReference type="Proteomes" id="UP000321570"/>
    </source>
</evidence>
<feature type="non-terminal residue" evidence="2">
    <location>
        <position position="94"/>
    </location>
</feature>
<dbReference type="EMBL" id="CABIJS010000222">
    <property type="protein sequence ID" value="VUZ47051.1"/>
    <property type="molecule type" value="Genomic_DNA"/>
</dbReference>
<evidence type="ECO:0000313" key="2">
    <source>
        <dbReference type="EMBL" id="VUZ47051.1"/>
    </source>
</evidence>
<gene>
    <name evidence="2" type="ORF">WMSIL1_LOCUS6517</name>
</gene>
<organism evidence="2 3">
    <name type="scientific">Hymenolepis diminuta</name>
    <name type="common">Rat tapeworm</name>
    <dbReference type="NCBI Taxonomy" id="6216"/>
    <lineage>
        <taxon>Eukaryota</taxon>
        <taxon>Metazoa</taxon>
        <taxon>Spiralia</taxon>
        <taxon>Lophotrochozoa</taxon>
        <taxon>Platyhelminthes</taxon>
        <taxon>Cestoda</taxon>
        <taxon>Eucestoda</taxon>
        <taxon>Cyclophyllidea</taxon>
        <taxon>Hymenolepididae</taxon>
        <taxon>Hymenolepis</taxon>
    </lineage>
</organism>
<proteinExistence type="predicted"/>
<feature type="region of interest" description="Disordered" evidence="1">
    <location>
        <begin position="1"/>
        <end position="29"/>
    </location>
</feature>
<accession>A0A564YIE8</accession>
<keyword evidence="3" id="KW-1185">Reference proteome</keyword>
<name>A0A564YIE8_HYMDI</name>
<evidence type="ECO:0000256" key="1">
    <source>
        <dbReference type="SAM" id="MobiDB-lite"/>
    </source>
</evidence>
<dbReference type="Proteomes" id="UP000321570">
    <property type="component" value="Unassembled WGS sequence"/>
</dbReference>
<protein>
    <submittedName>
        <fullName evidence="2">Uncharacterized protein</fullName>
    </submittedName>
</protein>
<dbReference type="AlphaFoldDB" id="A0A564YIE8"/>
<reference evidence="2 3" key="1">
    <citation type="submission" date="2019-07" db="EMBL/GenBank/DDBJ databases">
        <authorList>
            <person name="Jastrzebski P J."/>
            <person name="Paukszto L."/>
            <person name="Jastrzebski P J."/>
        </authorList>
    </citation>
    <scope>NUCLEOTIDE SEQUENCE [LARGE SCALE GENOMIC DNA]</scope>
    <source>
        <strain evidence="2 3">WMS-il1</strain>
    </source>
</reference>
<sequence>MASGNKTMLSARHRRSISKGSDNGLTKPEVGISPVETILVEKSHPPPYTIIDKIKTSTSFSCSCGNQTECEICAFYQYIDKVILSAKKIMGKRQ</sequence>